<evidence type="ECO:0000313" key="1">
    <source>
        <dbReference type="EMBL" id="TMW95647.1"/>
    </source>
</evidence>
<dbReference type="EMBL" id="RXGB01002268">
    <property type="protein sequence ID" value="TMW95647.1"/>
    <property type="molecule type" value="Genomic_DNA"/>
</dbReference>
<sequence>MEKSKAFLELTQEESDRVSSLDFLPIPTGAEFSLYECYALRGIRVDRLESDRVFCTFKVPPRLTNREGKLAAGAIANLIDAVGAGCVNIGGHPVNTSDELEIMGQVLGKKGGYSGTSVLVKNKATGELIAEGRHSLFGKYASKI</sequence>
<protein>
    <submittedName>
        <fullName evidence="1">Uncharacterized protein</fullName>
    </submittedName>
</protein>
<dbReference type="PANTHER" id="PTHR21660">
    <property type="entry name" value="THIOESTERASE SUPERFAMILY MEMBER-RELATED"/>
    <property type="match status" value="1"/>
</dbReference>
<dbReference type="SUPFAM" id="SSF54637">
    <property type="entry name" value="Thioesterase/thiol ester dehydrase-isomerase"/>
    <property type="match status" value="1"/>
</dbReference>
<reference evidence="1" key="1">
    <citation type="submission" date="2019-05" db="EMBL/GenBank/DDBJ databases">
        <title>The de novo reference genome and transcriptome assemblies of the wild tomato species Solanum chilense.</title>
        <authorList>
            <person name="Stam R."/>
            <person name="Nosenko T."/>
            <person name="Hoerger A.C."/>
            <person name="Stephan W."/>
            <person name="Seidel M.A."/>
            <person name="Kuhn J.M.M."/>
            <person name="Haberer G."/>
            <person name="Tellier A."/>
        </authorList>
    </citation>
    <scope>NUCLEOTIDE SEQUENCE</scope>
    <source>
        <tissue evidence="1">Mature leaves</tissue>
    </source>
</reference>
<dbReference type="InterPro" id="IPR029069">
    <property type="entry name" value="HotDog_dom_sf"/>
</dbReference>
<organism evidence="1">
    <name type="scientific">Solanum chilense</name>
    <name type="common">Tomato</name>
    <name type="synonym">Lycopersicon chilense</name>
    <dbReference type="NCBI Taxonomy" id="4083"/>
    <lineage>
        <taxon>Eukaryota</taxon>
        <taxon>Viridiplantae</taxon>
        <taxon>Streptophyta</taxon>
        <taxon>Embryophyta</taxon>
        <taxon>Tracheophyta</taxon>
        <taxon>Spermatophyta</taxon>
        <taxon>Magnoliopsida</taxon>
        <taxon>eudicotyledons</taxon>
        <taxon>Gunneridae</taxon>
        <taxon>Pentapetalae</taxon>
        <taxon>asterids</taxon>
        <taxon>lamiids</taxon>
        <taxon>Solanales</taxon>
        <taxon>Solanaceae</taxon>
        <taxon>Solanoideae</taxon>
        <taxon>Solaneae</taxon>
        <taxon>Solanum</taxon>
        <taxon>Solanum subgen. Lycopersicon</taxon>
    </lineage>
</organism>
<proteinExistence type="predicted"/>
<dbReference type="InterPro" id="IPR039298">
    <property type="entry name" value="ACOT13"/>
</dbReference>
<accession>A0A6N2BLR8</accession>
<dbReference type="PANTHER" id="PTHR21660:SF8">
    <property type="entry name" value="OS02G0521700 PROTEIN"/>
    <property type="match status" value="1"/>
</dbReference>
<dbReference type="CDD" id="cd03443">
    <property type="entry name" value="PaaI_thioesterase"/>
    <property type="match status" value="1"/>
</dbReference>
<dbReference type="AlphaFoldDB" id="A0A6N2BLR8"/>
<name>A0A6N2BLR8_SOLCI</name>
<dbReference type="GO" id="GO:0047617">
    <property type="term" value="F:fatty acyl-CoA hydrolase activity"/>
    <property type="evidence" value="ECO:0007669"/>
    <property type="project" value="InterPro"/>
</dbReference>
<gene>
    <name evidence="1" type="ORF">EJD97_008538</name>
</gene>
<dbReference type="Gene3D" id="3.10.129.10">
    <property type="entry name" value="Hotdog Thioesterase"/>
    <property type="match status" value="1"/>
</dbReference>
<comment type="caution">
    <text evidence="1">The sequence shown here is derived from an EMBL/GenBank/DDBJ whole genome shotgun (WGS) entry which is preliminary data.</text>
</comment>